<feature type="domain" description="Plastocyanin-like" evidence="13">
    <location>
        <begin position="520"/>
        <end position="556"/>
    </location>
</feature>
<dbReference type="InterPro" id="IPR002355">
    <property type="entry name" value="Cu_oxidase_Cu_BS"/>
</dbReference>
<dbReference type="EMBL" id="VDMD01000025">
    <property type="protein sequence ID" value="TRM59903.1"/>
    <property type="molecule type" value="Genomic_DNA"/>
</dbReference>
<evidence type="ECO:0000256" key="1">
    <source>
        <dbReference type="ARBA" id="ARBA00000349"/>
    </source>
</evidence>
<keyword evidence="9" id="KW-0186">Copper</keyword>
<feature type="domain" description="Plastocyanin-like" evidence="13">
    <location>
        <begin position="416"/>
        <end position="501"/>
    </location>
</feature>
<evidence type="ECO:0000256" key="6">
    <source>
        <dbReference type="ARBA" id="ARBA00022525"/>
    </source>
</evidence>
<evidence type="ECO:0000259" key="13">
    <source>
        <dbReference type="Pfam" id="PF07731"/>
    </source>
</evidence>
<evidence type="ECO:0000256" key="3">
    <source>
        <dbReference type="ARBA" id="ARBA00004613"/>
    </source>
</evidence>
<dbReference type="NCBIfam" id="TIGR03390">
    <property type="entry name" value="ascorbOXfungal"/>
    <property type="match status" value="1"/>
</dbReference>
<reference evidence="15 16" key="1">
    <citation type="journal article" date="2019" name="New Phytol.">
        <title>Comparative genomics reveals unique wood-decay strategies and fruiting body development in the Schizophyllaceae.</title>
        <authorList>
            <person name="Almasi E."/>
            <person name="Sahu N."/>
            <person name="Krizsan K."/>
            <person name="Balint B."/>
            <person name="Kovacs G.M."/>
            <person name="Kiss B."/>
            <person name="Cseklye J."/>
            <person name="Drula E."/>
            <person name="Henrissat B."/>
            <person name="Nagy I."/>
            <person name="Chovatia M."/>
            <person name="Adam C."/>
            <person name="LaButti K."/>
            <person name="Lipzen A."/>
            <person name="Riley R."/>
            <person name="Grigoriev I.V."/>
            <person name="Nagy L.G."/>
        </authorList>
    </citation>
    <scope>NUCLEOTIDE SEQUENCE [LARGE SCALE GENOMIC DNA]</scope>
    <source>
        <strain evidence="15 16">NL-1724</strain>
    </source>
</reference>
<evidence type="ECO:0000256" key="4">
    <source>
        <dbReference type="ARBA" id="ARBA00010609"/>
    </source>
</evidence>
<keyword evidence="16" id="KW-1185">Reference proteome</keyword>
<keyword evidence="8" id="KW-0560">Oxidoreductase</keyword>
<keyword evidence="7" id="KW-0479">Metal-binding</keyword>
<keyword evidence="10" id="KW-1015">Disulfide bond</keyword>
<dbReference type="Gene3D" id="2.60.40.420">
    <property type="entry name" value="Cupredoxins - blue copper proteins"/>
    <property type="match status" value="3"/>
</dbReference>
<dbReference type="AlphaFoldDB" id="A0A550C518"/>
<dbReference type="Pfam" id="PF07732">
    <property type="entry name" value="Cu-oxidase_3"/>
    <property type="match status" value="1"/>
</dbReference>
<dbReference type="EC" id="1.10.3.2" evidence="5"/>
<dbReference type="Pfam" id="PF07731">
    <property type="entry name" value="Cu-oxidase_2"/>
    <property type="match status" value="2"/>
</dbReference>
<evidence type="ECO:0000256" key="2">
    <source>
        <dbReference type="ARBA" id="ARBA00001935"/>
    </source>
</evidence>
<dbReference type="PROSITE" id="PS00080">
    <property type="entry name" value="MULTICOPPER_OXIDASE2"/>
    <property type="match status" value="1"/>
</dbReference>
<evidence type="ECO:0000256" key="5">
    <source>
        <dbReference type="ARBA" id="ARBA00012297"/>
    </source>
</evidence>
<comment type="caution">
    <text evidence="15">The sequence shown here is derived from an EMBL/GenBank/DDBJ whole genome shotgun (WGS) entry which is preliminary data.</text>
</comment>
<gene>
    <name evidence="15" type="ORF">BD626DRAFT_550055</name>
</gene>
<feature type="domain" description="Plastocyanin-like" evidence="12">
    <location>
        <begin position="149"/>
        <end position="274"/>
    </location>
</feature>
<dbReference type="InterPro" id="IPR017762">
    <property type="entry name" value="Multicopper_oxidase_fun"/>
</dbReference>
<protein>
    <recommendedName>
        <fullName evidence="5">laccase</fullName>
        <ecNumber evidence="5">1.10.3.2</ecNumber>
    </recommendedName>
</protein>
<proteinExistence type="inferred from homology"/>
<dbReference type="InterPro" id="IPR033138">
    <property type="entry name" value="Cu_oxidase_CS"/>
</dbReference>
<evidence type="ECO:0000256" key="11">
    <source>
        <dbReference type="ARBA" id="ARBA00023180"/>
    </source>
</evidence>
<comment type="catalytic activity">
    <reaction evidence="1">
        <text>4 hydroquinone + O2 = 4 benzosemiquinone + 2 H2O</text>
        <dbReference type="Rhea" id="RHEA:11276"/>
        <dbReference type="ChEBI" id="CHEBI:15377"/>
        <dbReference type="ChEBI" id="CHEBI:15379"/>
        <dbReference type="ChEBI" id="CHEBI:17594"/>
        <dbReference type="ChEBI" id="CHEBI:17977"/>
        <dbReference type="EC" id="1.10.3.2"/>
    </reaction>
</comment>
<evidence type="ECO:0000256" key="9">
    <source>
        <dbReference type="ARBA" id="ARBA00023008"/>
    </source>
</evidence>
<dbReference type="Pfam" id="PF00394">
    <property type="entry name" value="Cu-oxidase"/>
    <property type="match status" value="1"/>
</dbReference>
<dbReference type="STRING" id="97359.A0A550C518"/>
<evidence type="ECO:0000259" key="12">
    <source>
        <dbReference type="Pfam" id="PF00394"/>
    </source>
</evidence>
<dbReference type="PROSITE" id="PS00079">
    <property type="entry name" value="MULTICOPPER_OXIDASE1"/>
    <property type="match status" value="1"/>
</dbReference>
<dbReference type="GO" id="GO:0005576">
    <property type="term" value="C:extracellular region"/>
    <property type="evidence" value="ECO:0007669"/>
    <property type="project" value="UniProtKB-SubCell"/>
</dbReference>
<dbReference type="Proteomes" id="UP000320762">
    <property type="component" value="Unassembled WGS sequence"/>
</dbReference>
<accession>A0A550C518</accession>
<keyword evidence="6" id="KW-0964">Secreted</keyword>
<evidence type="ECO:0000256" key="10">
    <source>
        <dbReference type="ARBA" id="ARBA00023157"/>
    </source>
</evidence>
<comment type="subcellular location">
    <subcellularLocation>
        <location evidence="3">Secreted</location>
    </subcellularLocation>
</comment>
<dbReference type="CDD" id="cd13873">
    <property type="entry name" value="CuRO_2_AAO_like_2"/>
    <property type="match status" value="1"/>
</dbReference>
<dbReference type="InterPro" id="IPR008972">
    <property type="entry name" value="Cupredoxin"/>
</dbReference>
<dbReference type="InterPro" id="IPR045087">
    <property type="entry name" value="Cu-oxidase_fam"/>
</dbReference>
<dbReference type="SUPFAM" id="SSF49503">
    <property type="entry name" value="Cupredoxins"/>
    <property type="match status" value="3"/>
</dbReference>
<sequence length="599" mass="65870">MSALLAMQPLVGAAWAPDHILRIGNATLAADCTERQSVTINGTSPGPTLRAQEGDNSVWIRVFNDMEAENTTLHWHGISQYGSPFADGTPATSQWPIAPGNYFDYEFKLAAGSAGTYMYHTHVGFSVVTAYGAFIVEDSDAPPYDYDDERVVVLGDFYYKSDYNLSAGLLAAPFKWTNDPQALTVNGNAYGECDSEVKACQSGCHTEVVSVEPDRTYRIRVIGATALSFLYMALEDHPSFELIEVDGDYVNTHKASFLEVASGQRYSFLLRTKSIDELRALGKTRFWANLESRWRTTRSYGAWILEYNTTKLPGDGADPYSTLPHLNKTIPLPDEAPFWVMNEVTPLDATQAPPDDSEVSRTIFVDGTQLNSGPSDAQKTFWQTHGYMYSEEMPATPYLIQAYQGGLTIDYDAAIANEGYDNTTHSLPVRAGEVVDIVFLNVASASGTLEAHPWHIHGKHPYVMAYGLGEFSEEAYAAARANMTAPIKRDTVMVCSRVNAVYAGPEGMAYSNTTIPQGQVAGWTVFRLRADVPGAFMLHCHIQPHFTMGMGTVLLIGMEELPPLPEGFADQYMTYNATPQDVPTSFFALAGGRVIRRTS</sequence>
<organism evidence="15 16">
    <name type="scientific">Schizophyllum amplum</name>
    <dbReference type="NCBI Taxonomy" id="97359"/>
    <lineage>
        <taxon>Eukaryota</taxon>
        <taxon>Fungi</taxon>
        <taxon>Dikarya</taxon>
        <taxon>Basidiomycota</taxon>
        <taxon>Agaricomycotina</taxon>
        <taxon>Agaricomycetes</taxon>
        <taxon>Agaricomycetidae</taxon>
        <taxon>Agaricales</taxon>
        <taxon>Schizophyllaceae</taxon>
        <taxon>Schizophyllum</taxon>
    </lineage>
</organism>
<evidence type="ECO:0000259" key="14">
    <source>
        <dbReference type="Pfam" id="PF07732"/>
    </source>
</evidence>
<evidence type="ECO:0000313" key="15">
    <source>
        <dbReference type="EMBL" id="TRM59903.1"/>
    </source>
</evidence>
<dbReference type="GO" id="GO:0005507">
    <property type="term" value="F:copper ion binding"/>
    <property type="evidence" value="ECO:0007669"/>
    <property type="project" value="InterPro"/>
</dbReference>
<dbReference type="InterPro" id="IPR011707">
    <property type="entry name" value="Cu-oxidase-like_N"/>
</dbReference>
<evidence type="ECO:0000256" key="7">
    <source>
        <dbReference type="ARBA" id="ARBA00022723"/>
    </source>
</evidence>
<dbReference type="PANTHER" id="PTHR11709">
    <property type="entry name" value="MULTI-COPPER OXIDASE"/>
    <property type="match status" value="1"/>
</dbReference>
<evidence type="ECO:0000256" key="8">
    <source>
        <dbReference type="ARBA" id="ARBA00023002"/>
    </source>
</evidence>
<keyword evidence="11" id="KW-0325">Glycoprotein</keyword>
<comment type="cofactor">
    <cofactor evidence="2">
        <name>Cu cation</name>
        <dbReference type="ChEBI" id="CHEBI:23378"/>
    </cofactor>
</comment>
<dbReference type="PANTHER" id="PTHR11709:SF394">
    <property type="entry name" value="FI03373P-RELATED"/>
    <property type="match status" value="1"/>
</dbReference>
<name>A0A550C518_9AGAR</name>
<dbReference type="OrthoDB" id="2121828at2759"/>
<comment type="similarity">
    <text evidence="4">Belongs to the multicopper oxidase family.</text>
</comment>
<evidence type="ECO:0000313" key="16">
    <source>
        <dbReference type="Proteomes" id="UP000320762"/>
    </source>
</evidence>
<dbReference type="InterPro" id="IPR001117">
    <property type="entry name" value="Cu-oxidase_2nd"/>
</dbReference>
<dbReference type="GO" id="GO:0052716">
    <property type="term" value="F:hydroquinone:oxygen oxidoreductase activity"/>
    <property type="evidence" value="ECO:0007669"/>
    <property type="project" value="UniProtKB-EC"/>
</dbReference>
<dbReference type="InterPro" id="IPR011706">
    <property type="entry name" value="Cu-oxidase_C"/>
</dbReference>
<feature type="domain" description="Plastocyanin-like" evidence="14">
    <location>
        <begin position="25"/>
        <end position="139"/>
    </location>
</feature>